<feature type="transmembrane region" description="Helical" evidence="1">
    <location>
        <begin position="111"/>
        <end position="136"/>
    </location>
</feature>
<sequence length="257" mass="28527">MKTSRGDGDGLGRTFHGCPSAQFRGCCSTTLRGDMTSSGRELLKWIALVFMTFDHVVKALLDGYVPVLSELGRIAFPVFALIMAFNLAQPGTDYAKSVKRLAGWGLIAQPFHVWAFGFLLPVNILITFALATCLVWSMQDRRWLLASFLGLLAPMAVDYQWIGVWLVGAAWSWFRTGGTLQSLVGLASTKPTLAKLPWTLWICMGLLCWNNGNGWALLALPLMQLGRLQLPIPRLRWAFYGYYVAHLAVIGLIWTVS</sequence>
<dbReference type="Pfam" id="PF05857">
    <property type="entry name" value="TraX"/>
    <property type="match status" value="1"/>
</dbReference>
<feature type="transmembrane region" description="Helical" evidence="1">
    <location>
        <begin position="237"/>
        <end position="256"/>
    </location>
</feature>
<keyword evidence="1" id="KW-0472">Membrane</keyword>
<organism evidence="2 3">
    <name type="scientific">Xanthomonas arboricola</name>
    <dbReference type="NCBI Taxonomy" id="56448"/>
    <lineage>
        <taxon>Bacteria</taxon>
        <taxon>Pseudomonadati</taxon>
        <taxon>Pseudomonadota</taxon>
        <taxon>Gammaproteobacteria</taxon>
        <taxon>Lysobacterales</taxon>
        <taxon>Lysobacteraceae</taxon>
        <taxon>Xanthomonas</taxon>
    </lineage>
</organism>
<dbReference type="InterPro" id="IPR008875">
    <property type="entry name" value="TraX"/>
</dbReference>
<reference evidence="2 3" key="1">
    <citation type="submission" date="2021-02" db="EMBL/GenBank/DDBJ databases">
        <authorList>
            <person name="Pothier F. J."/>
        </authorList>
    </citation>
    <scope>NUCLEOTIDE SEQUENCE [LARGE SCALE GENOMIC DNA]</scope>
    <source>
        <strain evidence="2 3">1314c</strain>
    </source>
</reference>
<evidence type="ECO:0000256" key="1">
    <source>
        <dbReference type="SAM" id="Phobius"/>
    </source>
</evidence>
<feature type="transmembrane region" description="Helical" evidence="1">
    <location>
        <begin position="73"/>
        <end position="91"/>
    </location>
</feature>
<gene>
    <name evidence="2" type="ORF">XA1314C_20710</name>
</gene>
<proteinExistence type="predicted"/>
<keyword evidence="1" id="KW-0812">Transmembrane</keyword>
<dbReference type="NCBIfam" id="NF010454">
    <property type="entry name" value="PRK13882.1-1"/>
    <property type="match status" value="1"/>
</dbReference>
<evidence type="ECO:0000313" key="2">
    <source>
        <dbReference type="EMBL" id="CAE6767821.1"/>
    </source>
</evidence>
<feature type="transmembrane region" description="Helical" evidence="1">
    <location>
        <begin position="148"/>
        <end position="174"/>
    </location>
</feature>
<protein>
    <recommendedName>
        <fullName evidence="4">Conjugal transfer protein</fullName>
    </recommendedName>
</protein>
<name>A0AAU9HVL7_9XANT</name>
<dbReference type="Proteomes" id="UP000835242">
    <property type="component" value="Chromosome"/>
</dbReference>
<feature type="transmembrane region" description="Helical" evidence="1">
    <location>
        <begin position="198"/>
        <end position="225"/>
    </location>
</feature>
<evidence type="ECO:0000313" key="3">
    <source>
        <dbReference type="Proteomes" id="UP000835242"/>
    </source>
</evidence>
<accession>A0AAU9HVL7</accession>
<dbReference type="AlphaFoldDB" id="A0AAU9HVL7"/>
<evidence type="ECO:0008006" key="4">
    <source>
        <dbReference type="Google" id="ProtNLM"/>
    </source>
</evidence>
<keyword evidence="1" id="KW-1133">Transmembrane helix</keyword>
<dbReference type="EMBL" id="HG992337">
    <property type="protein sequence ID" value="CAE6767842.1"/>
    <property type="molecule type" value="Genomic_DNA"/>
</dbReference>
<dbReference type="EMBL" id="HG992337">
    <property type="protein sequence ID" value="CAE6767821.1"/>
    <property type="molecule type" value="Genomic_DNA"/>
</dbReference>